<feature type="compositionally biased region" description="Low complexity" evidence="1">
    <location>
        <begin position="56"/>
        <end position="77"/>
    </location>
</feature>
<sequence length="102" mass="10005">MSNVLSRALSAAAVAGIATLAAAAPASASPAGLIGDNLQKIGLASEDTAEKGGDSGKATKASQQSKKSGKSGKSSKQGAKDGDEETGFLKHVTVLDTPVPLL</sequence>
<comment type="caution">
    <text evidence="3">The sequence shown here is derived from an EMBL/GenBank/DDBJ whole genome shotgun (WGS) entry which is preliminary data.</text>
</comment>
<keyword evidence="2" id="KW-0732">Signal</keyword>
<gene>
    <name evidence="3" type="ORF">GL263_17625</name>
</gene>
<dbReference type="Proteomes" id="UP000766698">
    <property type="component" value="Unassembled WGS sequence"/>
</dbReference>
<evidence type="ECO:0000313" key="3">
    <source>
        <dbReference type="EMBL" id="MBB1245371.1"/>
    </source>
</evidence>
<dbReference type="RefSeq" id="WP_182856683.1">
    <property type="nucleotide sequence ID" value="NZ_WMLF01000272.1"/>
</dbReference>
<organism evidence="3 4">
    <name type="scientific">Streptomyces durbertensis</name>
    <dbReference type="NCBI Taxonomy" id="2448886"/>
    <lineage>
        <taxon>Bacteria</taxon>
        <taxon>Bacillati</taxon>
        <taxon>Actinomycetota</taxon>
        <taxon>Actinomycetes</taxon>
        <taxon>Kitasatosporales</taxon>
        <taxon>Streptomycetaceae</taxon>
        <taxon>Streptomyces</taxon>
    </lineage>
</organism>
<reference evidence="4" key="1">
    <citation type="journal article" date="2020" name="Syst. Appl. Microbiol.">
        <title>Streptomyces alkaliterrae sp. nov., isolated from an alkaline soil, and emended descriptions of Streptomyces alkaliphilus, Streptomyces calidiresistens and Streptomyces durbertensis.</title>
        <authorList>
            <person name="Swiecimska M."/>
            <person name="Golinska P."/>
            <person name="Nouioui I."/>
            <person name="Wypij M."/>
            <person name="Rai M."/>
            <person name="Sangal V."/>
            <person name="Goodfellow M."/>
        </authorList>
    </citation>
    <scope>NUCLEOTIDE SEQUENCE [LARGE SCALE GENOMIC DNA]</scope>
    <source>
        <strain evidence="4">DSM 104538</strain>
    </source>
</reference>
<feature type="region of interest" description="Disordered" evidence="1">
    <location>
        <begin position="45"/>
        <end position="88"/>
    </location>
</feature>
<evidence type="ECO:0000313" key="4">
    <source>
        <dbReference type="Proteomes" id="UP000766698"/>
    </source>
</evidence>
<keyword evidence="4" id="KW-1185">Reference proteome</keyword>
<evidence type="ECO:0000256" key="2">
    <source>
        <dbReference type="SAM" id="SignalP"/>
    </source>
</evidence>
<protein>
    <recommendedName>
        <fullName evidence="5">ATP-binding protein</fullName>
    </recommendedName>
</protein>
<accession>A0ABR6EJ49</accession>
<evidence type="ECO:0000256" key="1">
    <source>
        <dbReference type="SAM" id="MobiDB-lite"/>
    </source>
</evidence>
<proteinExistence type="predicted"/>
<feature type="chain" id="PRO_5045956799" description="ATP-binding protein" evidence="2">
    <location>
        <begin position="24"/>
        <end position="102"/>
    </location>
</feature>
<feature type="signal peptide" evidence="2">
    <location>
        <begin position="1"/>
        <end position="23"/>
    </location>
</feature>
<evidence type="ECO:0008006" key="5">
    <source>
        <dbReference type="Google" id="ProtNLM"/>
    </source>
</evidence>
<dbReference type="EMBL" id="WMLF01000272">
    <property type="protein sequence ID" value="MBB1245371.1"/>
    <property type="molecule type" value="Genomic_DNA"/>
</dbReference>
<name>A0ABR6EJ49_9ACTN</name>